<organism evidence="1 2">
    <name type="scientific">Corchorus capsularis</name>
    <name type="common">Jute</name>
    <dbReference type="NCBI Taxonomy" id="210143"/>
    <lineage>
        <taxon>Eukaryota</taxon>
        <taxon>Viridiplantae</taxon>
        <taxon>Streptophyta</taxon>
        <taxon>Embryophyta</taxon>
        <taxon>Tracheophyta</taxon>
        <taxon>Spermatophyta</taxon>
        <taxon>Magnoliopsida</taxon>
        <taxon>eudicotyledons</taxon>
        <taxon>Gunneridae</taxon>
        <taxon>Pentapetalae</taxon>
        <taxon>rosids</taxon>
        <taxon>malvids</taxon>
        <taxon>Malvales</taxon>
        <taxon>Malvaceae</taxon>
        <taxon>Grewioideae</taxon>
        <taxon>Apeibeae</taxon>
        <taxon>Corchorus</taxon>
    </lineage>
</organism>
<sequence length="44" mass="5360">MGSFLPNIKFEFLTVRTEKKQRRKKPLTLKKRKKLWREAAAEEK</sequence>
<evidence type="ECO:0000313" key="1">
    <source>
        <dbReference type="EMBL" id="OMP03106.1"/>
    </source>
</evidence>
<comment type="caution">
    <text evidence="1">The sequence shown here is derived from an EMBL/GenBank/DDBJ whole genome shotgun (WGS) entry which is preliminary data.</text>
</comment>
<name>A0A1R3K7T5_COCAP</name>
<evidence type="ECO:0000313" key="2">
    <source>
        <dbReference type="Proteomes" id="UP000188268"/>
    </source>
</evidence>
<dbReference type="EMBL" id="AWWV01006131">
    <property type="protein sequence ID" value="OMP03106.1"/>
    <property type="molecule type" value="Genomic_DNA"/>
</dbReference>
<reference evidence="1 2" key="1">
    <citation type="submission" date="2013-09" db="EMBL/GenBank/DDBJ databases">
        <title>Corchorus capsularis genome sequencing.</title>
        <authorList>
            <person name="Alam M."/>
            <person name="Haque M.S."/>
            <person name="Islam M.S."/>
            <person name="Emdad E.M."/>
            <person name="Islam M.M."/>
            <person name="Ahmed B."/>
            <person name="Halim A."/>
            <person name="Hossen Q.M.M."/>
            <person name="Hossain M.Z."/>
            <person name="Ahmed R."/>
            <person name="Khan M.M."/>
            <person name="Islam R."/>
            <person name="Rashid M.M."/>
            <person name="Khan S.A."/>
            <person name="Rahman M.S."/>
            <person name="Alam M."/>
        </authorList>
    </citation>
    <scope>NUCLEOTIDE SEQUENCE [LARGE SCALE GENOMIC DNA]</scope>
    <source>
        <strain evidence="2">cv. CVL-1</strain>
        <tissue evidence="1">Whole seedling</tissue>
    </source>
</reference>
<gene>
    <name evidence="1" type="ORF">CCACVL1_02561</name>
</gene>
<keyword evidence="2" id="KW-1185">Reference proteome</keyword>
<proteinExistence type="predicted"/>
<protein>
    <submittedName>
        <fullName evidence="1">Uncharacterized protein</fullName>
    </submittedName>
</protein>
<dbReference type="Proteomes" id="UP000188268">
    <property type="component" value="Unassembled WGS sequence"/>
</dbReference>
<dbReference type="Gramene" id="OMP03106">
    <property type="protein sequence ID" value="OMP03106"/>
    <property type="gene ID" value="CCACVL1_02561"/>
</dbReference>
<dbReference type="AlphaFoldDB" id="A0A1R3K7T5"/>
<accession>A0A1R3K7T5</accession>